<keyword evidence="3" id="KW-1185">Reference proteome</keyword>
<organism evidence="2 3">
    <name type="scientific">Elysia crispata</name>
    <name type="common">lettuce slug</name>
    <dbReference type="NCBI Taxonomy" id="231223"/>
    <lineage>
        <taxon>Eukaryota</taxon>
        <taxon>Metazoa</taxon>
        <taxon>Spiralia</taxon>
        <taxon>Lophotrochozoa</taxon>
        <taxon>Mollusca</taxon>
        <taxon>Gastropoda</taxon>
        <taxon>Heterobranchia</taxon>
        <taxon>Euthyneura</taxon>
        <taxon>Panpulmonata</taxon>
        <taxon>Sacoglossa</taxon>
        <taxon>Placobranchoidea</taxon>
        <taxon>Plakobranchidae</taxon>
        <taxon>Elysia</taxon>
    </lineage>
</organism>
<sequence length="158" mass="17577">MFIRLKIEIDLINLKHQFLHNSLLTDLKSKQSSHKRSSNPCGSKSTESLPKPISIIQSTTLVSGSIQEPDKILFAGDVASKRFSNGIEYRIPSTLQSQHCLFKDTERRICAEWAKIASGLGCFLSTGVETLQALLVQTEQIKLYRENGSGRVQGLSQD</sequence>
<accession>A0AAE0YHD0</accession>
<feature type="compositionally biased region" description="Polar residues" evidence="1">
    <location>
        <begin position="38"/>
        <end position="48"/>
    </location>
</feature>
<dbReference type="Proteomes" id="UP001283361">
    <property type="component" value="Unassembled WGS sequence"/>
</dbReference>
<gene>
    <name evidence="2" type="ORF">RRG08_015614</name>
</gene>
<evidence type="ECO:0000256" key="1">
    <source>
        <dbReference type="SAM" id="MobiDB-lite"/>
    </source>
</evidence>
<evidence type="ECO:0000313" key="2">
    <source>
        <dbReference type="EMBL" id="KAK3745887.1"/>
    </source>
</evidence>
<comment type="caution">
    <text evidence="2">The sequence shown here is derived from an EMBL/GenBank/DDBJ whole genome shotgun (WGS) entry which is preliminary data.</text>
</comment>
<reference evidence="2" key="1">
    <citation type="journal article" date="2023" name="G3 (Bethesda)">
        <title>A reference genome for the long-term kleptoplast-retaining sea slug Elysia crispata morphotype clarki.</title>
        <authorList>
            <person name="Eastman K.E."/>
            <person name="Pendleton A.L."/>
            <person name="Shaikh M.A."/>
            <person name="Suttiyut T."/>
            <person name="Ogas R."/>
            <person name="Tomko P."/>
            <person name="Gavelis G."/>
            <person name="Widhalm J.R."/>
            <person name="Wisecaver J.H."/>
        </authorList>
    </citation>
    <scope>NUCLEOTIDE SEQUENCE</scope>
    <source>
        <strain evidence="2">ECLA1</strain>
    </source>
</reference>
<evidence type="ECO:0000313" key="3">
    <source>
        <dbReference type="Proteomes" id="UP001283361"/>
    </source>
</evidence>
<name>A0AAE0YHD0_9GAST</name>
<feature type="region of interest" description="Disordered" evidence="1">
    <location>
        <begin position="30"/>
        <end position="49"/>
    </location>
</feature>
<proteinExistence type="predicted"/>
<dbReference type="AlphaFoldDB" id="A0AAE0YHD0"/>
<protein>
    <submittedName>
        <fullName evidence="2">Uncharacterized protein</fullName>
    </submittedName>
</protein>
<dbReference type="EMBL" id="JAWDGP010006188">
    <property type="protein sequence ID" value="KAK3745887.1"/>
    <property type="molecule type" value="Genomic_DNA"/>
</dbReference>